<dbReference type="Proteomes" id="UP001595851">
    <property type="component" value="Unassembled WGS sequence"/>
</dbReference>
<keyword evidence="1" id="KW-0472">Membrane</keyword>
<organism evidence="2 3">
    <name type="scientific">Nonomuraea purpurea</name>
    <dbReference type="NCBI Taxonomy" id="1849276"/>
    <lineage>
        <taxon>Bacteria</taxon>
        <taxon>Bacillati</taxon>
        <taxon>Actinomycetota</taxon>
        <taxon>Actinomycetes</taxon>
        <taxon>Streptosporangiales</taxon>
        <taxon>Streptosporangiaceae</taxon>
        <taxon>Nonomuraea</taxon>
    </lineage>
</organism>
<feature type="transmembrane region" description="Helical" evidence="1">
    <location>
        <begin position="23"/>
        <end position="44"/>
    </location>
</feature>
<evidence type="ECO:0000313" key="2">
    <source>
        <dbReference type="EMBL" id="MFC4006696.1"/>
    </source>
</evidence>
<feature type="transmembrane region" description="Helical" evidence="1">
    <location>
        <begin position="50"/>
        <end position="69"/>
    </location>
</feature>
<evidence type="ECO:0000256" key="1">
    <source>
        <dbReference type="SAM" id="Phobius"/>
    </source>
</evidence>
<protein>
    <submittedName>
        <fullName evidence="2">Uncharacterized protein</fullName>
    </submittedName>
</protein>
<dbReference type="EMBL" id="JBHSBI010000002">
    <property type="protein sequence ID" value="MFC4006696.1"/>
    <property type="molecule type" value="Genomic_DNA"/>
</dbReference>
<keyword evidence="3" id="KW-1185">Reference proteome</keyword>
<accession>A0ABV8FY77</accession>
<comment type="caution">
    <text evidence="2">The sequence shown here is derived from an EMBL/GenBank/DDBJ whole genome shotgun (WGS) entry which is preliminary data.</text>
</comment>
<name>A0ABV8FY77_9ACTN</name>
<keyword evidence="1" id="KW-0812">Transmembrane</keyword>
<dbReference type="RefSeq" id="WP_379526833.1">
    <property type="nucleotide sequence ID" value="NZ_JBHSBI010000002.1"/>
</dbReference>
<gene>
    <name evidence="2" type="ORF">ACFOY2_05655</name>
</gene>
<evidence type="ECO:0000313" key="3">
    <source>
        <dbReference type="Proteomes" id="UP001595851"/>
    </source>
</evidence>
<sequence>MAESDEPVLHKKPSGDHDEIETISTYGTVLLVLGGALCGGALVIGDGEPAWQILSVFMLVALTGLALRIEAAIRSR</sequence>
<keyword evidence="1" id="KW-1133">Transmembrane helix</keyword>
<reference evidence="3" key="1">
    <citation type="journal article" date="2019" name="Int. J. Syst. Evol. Microbiol.">
        <title>The Global Catalogue of Microorganisms (GCM) 10K type strain sequencing project: providing services to taxonomists for standard genome sequencing and annotation.</title>
        <authorList>
            <consortium name="The Broad Institute Genomics Platform"/>
            <consortium name="The Broad Institute Genome Sequencing Center for Infectious Disease"/>
            <person name="Wu L."/>
            <person name="Ma J."/>
        </authorList>
    </citation>
    <scope>NUCLEOTIDE SEQUENCE [LARGE SCALE GENOMIC DNA]</scope>
    <source>
        <strain evidence="3">TBRC 1276</strain>
    </source>
</reference>
<proteinExistence type="predicted"/>